<protein>
    <recommendedName>
        <fullName evidence="2">histidine kinase</fullName>
        <ecNumber evidence="2">2.7.13.3</ecNumber>
    </recommendedName>
</protein>
<keyword evidence="9" id="KW-0472">Membrane</keyword>
<dbReference type="InterPro" id="IPR003594">
    <property type="entry name" value="HATPase_dom"/>
</dbReference>
<sequence length="689" mass="78570">MAFWDTFLPERIGFGFAAVAYLVLCLLILTTKSRNVPKTLLLGFFFSSFLWAVHYAVWVNSSYNSAFSHFFEITRQLMLVLFLFSALNKHTNLKHFLQQPYSVVSGICALIWFVCCVFLSLEESILFTGYLAFCVLSLALLEALYRKAAITERWQYKPLLIALAVIIVFDFVLLAESALFVRIDTHLWQARGFVFALMTPFLIISIKRIQAWGINVYISRDIVLQSTLVMAAGIYLCLLAVTGFYLRYIGGSWSELLQTSFIVLGFALMLLLILSGTIRRRLKVFIEKHFFANRFDYREQWLKLTSGLRQIDISQADRHQRILQVWLQSINYSQGAIVQYRPHGELKTLALQQRGELTEAEQQLLQRYQHLYASQNWQIDLSEPQGALTAGLPDEQLKLQLLLPIRTKEGLWGVCLMRAEKEHKLRLNWELRDYLFVVSEQIAALLLLMQHSDKLSENAQFIAFSRMSAFVVHDLKNVKAQLDLMLRNAKKHKHNPEFIDDSFITLEAMQQRLDHMLLQLTNKQQDEQPLRSFSVATVLRHVINERCAAKQPQPQLSVIQDAELTLDGHRFANVMFHLLDNAQHATSDTGRITVTLQHNDTDVLIHIADTGCGMSEEFIANRLFKPFDTTKGNAGMGIGVYDAQTFIEQAGGSIKVSSVLNEGTTFSIQLPLHFSKTNSSAGSLLAQGR</sequence>
<dbReference type="SUPFAM" id="SSF55874">
    <property type="entry name" value="ATPase domain of HSP90 chaperone/DNA topoisomerase II/histidine kinase"/>
    <property type="match status" value="1"/>
</dbReference>
<dbReference type="InterPro" id="IPR050351">
    <property type="entry name" value="BphY/WalK/GraS-like"/>
</dbReference>
<dbReference type="GO" id="GO:0016301">
    <property type="term" value="F:kinase activity"/>
    <property type="evidence" value="ECO:0007669"/>
    <property type="project" value="UniProtKB-KW"/>
</dbReference>
<evidence type="ECO:0000256" key="8">
    <source>
        <dbReference type="SAM" id="Coils"/>
    </source>
</evidence>
<dbReference type="EC" id="2.7.13.3" evidence="2"/>
<dbReference type="InterPro" id="IPR036890">
    <property type="entry name" value="HATPase_C_sf"/>
</dbReference>
<dbReference type="RefSeq" id="WP_189482794.1">
    <property type="nucleotide sequence ID" value="NZ_BMYR01000007.1"/>
</dbReference>
<keyword evidence="3" id="KW-0808">Transferase</keyword>
<evidence type="ECO:0000256" key="6">
    <source>
        <dbReference type="ARBA" id="ARBA00022840"/>
    </source>
</evidence>
<feature type="transmembrane region" description="Helical" evidence="9">
    <location>
        <begin position="70"/>
        <end position="88"/>
    </location>
</feature>
<keyword evidence="9" id="KW-1133">Transmembrane helix</keyword>
<keyword evidence="4" id="KW-0547">Nucleotide-binding</keyword>
<keyword evidence="5 11" id="KW-0418">Kinase</keyword>
<dbReference type="Gene3D" id="3.30.565.10">
    <property type="entry name" value="Histidine kinase-like ATPase, C-terminal domain"/>
    <property type="match status" value="1"/>
</dbReference>
<evidence type="ECO:0000256" key="1">
    <source>
        <dbReference type="ARBA" id="ARBA00000085"/>
    </source>
</evidence>
<dbReference type="InterPro" id="IPR004358">
    <property type="entry name" value="Sig_transdc_His_kin-like_C"/>
</dbReference>
<dbReference type="NCBIfam" id="TIGR02916">
    <property type="entry name" value="PEP_his_kin"/>
    <property type="match status" value="1"/>
</dbReference>
<evidence type="ECO:0000256" key="4">
    <source>
        <dbReference type="ARBA" id="ARBA00022741"/>
    </source>
</evidence>
<feature type="coiled-coil region" evidence="8">
    <location>
        <begin position="475"/>
        <end position="526"/>
    </location>
</feature>
<dbReference type="EMBL" id="BMYR01000007">
    <property type="protein sequence ID" value="GGW62850.1"/>
    <property type="molecule type" value="Genomic_DNA"/>
</dbReference>
<dbReference type="PROSITE" id="PS50109">
    <property type="entry name" value="HIS_KIN"/>
    <property type="match status" value="1"/>
</dbReference>
<keyword evidence="6" id="KW-0067">ATP-binding</keyword>
<evidence type="ECO:0000256" key="5">
    <source>
        <dbReference type="ARBA" id="ARBA00022777"/>
    </source>
</evidence>
<feature type="transmembrane region" description="Helical" evidence="9">
    <location>
        <begin position="12"/>
        <end position="29"/>
    </location>
</feature>
<proteinExistence type="predicted"/>
<dbReference type="Pfam" id="PF02518">
    <property type="entry name" value="HATPase_c"/>
    <property type="match status" value="1"/>
</dbReference>
<dbReference type="PANTHER" id="PTHR42878">
    <property type="entry name" value="TWO-COMPONENT HISTIDINE KINASE"/>
    <property type="match status" value="1"/>
</dbReference>
<evidence type="ECO:0000256" key="7">
    <source>
        <dbReference type="ARBA" id="ARBA00023012"/>
    </source>
</evidence>
<evidence type="ECO:0000256" key="2">
    <source>
        <dbReference type="ARBA" id="ARBA00012438"/>
    </source>
</evidence>
<keyword evidence="8" id="KW-0175">Coiled coil</keyword>
<accession>A0ABQ2WMC4</accession>
<feature type="transmembrane region" description="Helical" evidence="9">
    <location>
        <begin position="256"/>
        <end position="278"/>
    </location>
</feature>
<dbReference type="PANTHER" id="PTHR42878:SF7">
    <property type="entry name" value="SENSOR HISTIDINE KINASE GLRK"/>
    <property type="match status" value="1"/>
</dbReference>
<feature type="transmembrane region" description="Helical" evidence="9">
    <location>
        <begin position="100"/>
        <end position="121"/>
    </location>
</feature>
<evidence type="ECO:0000313" key="11">
    <source>
        <dbReference type="EMBL" id="GGW62850.1"/>
    </source>
</evidence>
<gene>
    <name evidence="11" type="ORF">GCM10008111_18520</name>
</gene>
<comment type="caution">
    <text evidence="11">The sequence shown here is derived from an EMBL/GenBank/DDBJ whole genome shotgun (WGS) entry which is preliminary data.</text>
</comment>
<evidence type="ECO:0000256" key="3">
    <source>
        <dbReference type="ARBA" id="ARBA00022679"/>
    </source>
</evidence>
<name>A0ABQ2WMC4_9ALTE</name>
<feature type="transmembrane region" description="Helical" evidence="9">
    <location>
        <begin position="187"/>
        <end position="206"/>
    </location>
</feature>
<keyword evidence="12" id="KW-1185">Reference proteome</keyword>
<keyword evidence="9" id="KW-0812">Transmembrane</keyword>
<dbReference type="PRINTS" id="PR00344">
    <property type="entry name" value="BCTRLSENSOR"/>
</dbReference>
<evidence type="ECO:0000259" key="10">
    <source>
        <dbReference type="PROSITE" id="PS50109"/>
    </source>
</evidence>
<feature type="transmembrane region" description="Helical" evidence="9">
    <location>
        <begin position="127"/>
        <end position="146"/>
    </location>
</feature>
<evidence type="ECO:0000256" key="9">
    <source>
        <dbReference type="SAM" id="Phobius"/>
    </source>
</evidence>
<feature type="transmembrane region" description="Helical" evidence="9">
    <location>
        <begin position="227"/>
        <end position="250"/>
    </location>
</feature>
<keyword evidence="7" id="KW-0902">Two-component regulatory system</keyword>
<feature type="transmembrane region" description="Helical" evidence="9">
    <location>
        <begin position="158"/>
        <end position="181"/>
    </location>
</feature>
<dbReference type="InterPro" id="IPR014265">
    <property type="entry name" value="XrtA/PrsK"/>
</dbReference>
<evidence type="ECO:0000313" key="12">
    <source>
        <dbReference type="Proteomes" id="UP000634667"/>
    </source>
</evidence>
<organism evidence="11 12">
    <name type="scientific">Alishewanella tabrizica</name>
    <dbReference type="NCBI Taxonomy" id="671278"/>
    <lineage>
        <taxon>Bacteria</taxon>
        <taxon>Pseudomonadati</taxon>
        <taxon>Pseudomonadota</taxon>
        <taxon>Gammaproteobacteria</taxon>
        <taxon>Alteromonadales</taxon>
        <taxon>Alteromonadaceae</taxon>
        <taxon>Alishewanella</taxon>
    </lineage>
</organism>
<feature type="domain" description="Histidine kinase" evidence="10">
    <location>
        <begin position="470"/>
        <end position="674"/>
    </location>
</feature>
<dbReference type="Proteomes" id="UP000634667">
    <property type="component" value="Unassembled WGS sequence"/>
</dbReference>
<dbReference type="SMART" id="SM00387">
    <property type="entry name" value="HATPase_c"/>
    <property type="match status" value="1"/>
</dbReference>
<dbReference type="InterPro" id="IPR005467">
    <property type="entry name" value="His_kinase_dom"/>
</dbReference>
<feature type="transmembrane region" description="Helical" evidence="9">
    <location>
        <begin position="41"/>
        <end position="58"/>
    </location>
</feature>
<comment type="catalytic activity">
    <reaction evidence="1">
        <text>ATP + protein L-histidine = ADP + protein N-phospho-L-histidine.</text>
        <dbReference type="EC" id="2.7.13.3"/>
    </reaction>
</comment>
<reference evidence="12" key="1">
    <citation type="journal article" date="2019" name="Int. J. Syst. Evol. Microbiol.">
        <title>The Global Catalogue of Microorganisms (GCM) 10K type strain sequencing project: providing services to taxonomists for standard genome sequencing and annotation.</title>
        <authorList>
            <consortium name="The Broad Institute Genomics Platform"/>
            <consortium name="The Broad Institute Genome Sequencing Center for Infectious Disease"/>
            <person name="Wu L."/>
            <person name="Ma J."/>
        </authorList>
    </citation>
    <scope>NUCLEOTIDE SEQUENCE [LARGE SCALE GENOMIC DNA]</scope>
    <source>
        <strain evidence="12">KCTC 23723</strain>
    </source>
</reference>